<evidence type="ECO:0000313" key="8">
    <source>
        <dbReference type="Proteomes" id="UP000831021"/>
    </source>
</evidence>
<sequence length="734" mass="83539">MSKKKLQEELQKIGKDVVETILKARITDVLEKNYMPYTAYVIMERALPEIDGFKPSQRRILYTMYKMGLLKGGRKKSQGVVGSTMFLHPHGDMAIYETLVRMSRDSESLLLPFIDSKGNFGKQYSRDMQFASARYTEVRLEPIAKELFRDINNNTVEMIDNYDGTMKEPKLLPVTFPSILTNPQSGIANGMASSIASFNLNEVIDFTIAYIKNTKADVSDYIKAPDFPTGGCVIHDENAFRKIFETGKGTFNIRASYKIKENSIIFEEMPYSTTFESVMDKIANLVKEGKLKDIVNIDDIYGINSKGIEVTVKNNTDKEKLVEKLFKMTPLQSSFSCNNNIIINGRPQVLGIKKIVHEWLGFRANAIKQGLRFEANKKSEKKHLLNALHQVLLDIDKAIAIIRETKNNSESVKALMDAFGIDEKQAEYVADIKLRYLNKDYLIERVNEIKTLEEDIIDLEDLISNRKRLAKLIIEQLEEVKRLYGQDRKTKIISASDLPVVDGDSVEVDDYNVKVFITKEGYVKKIPLTSLRGNFAIKVKDGDEIIKEIETTNNSDILVFTNKKNVYKYKTYEMEDHKPSVLGDYMPSILELDDEEILYITVTNDYKGSLVIGFDDGKVAKIDLSAYKTKQNRKMLTKAYADKNAIYFNHIHDDVDVLALSSIDKALVFNTSAINPKTSKTTIGVQMMKSKNDSYVMSYHTLDESDLEQAEYYRTASAGVGKYLRKDDFSSKLN</sequence>
<evidence type="ECO:0000256" key="2">
    <source>
        <dbReference type="ARBA" id="ARBA00023125"/>
    </source>
</evidence>
<keyword evidence="2 4" id="KW-0238">DNA-binding</keyword>
<keyword evidence="3 4" id="KW-0413">Isomerase</keyword>
<gene>
    <name evidence="7" type="ORF">fado_217</name>
</gene>
<accession>A0AAE9GE15</accession>
<dbReference type="Gene3D" id="3.90.199.10">
    <property type="entry name" value="Topoisomerase II, domain 5"/>
    <property type="match status" value="1"/>
</dbReference>
<dbReference type="Gene3D" id="1.10.268.10">
    <property type="entry name" value="Topoisomerase, domain 3"/>
    <property type="match status" value="1"/>
</dbReference>
<name>A0AAE9GE15_9CAUD</name>
<dbReference type="GO" id="GO:0006265">
    <property type="term" value="P:DNA topological change"/>
    <property type="evidence" value="ECO:0007669"/>
    <property type="project" value="UniProtKB-UniRule"/>
</dbReference>
<keyword evidence="5" id="KW-0175">Coiled coil</keyword>
<dbReference type="PANTHER" id="PTHR43493">
    <property type="entry name" value="DNA GYRASE/TOPOISOMERASE SUBUNIT A"/>
    <property type="match status" value="1"/>
</dbReference>
<dbReference type="SUPFAM" id="SSF56719">
    <property type="entry name" value="Type II DNA topoisomerase"/>
    <property type="match status" value="1"/>
</dbReference>
<dbReference type="Gene3D" id="2.120.10.90">
    <property type="entry name" value="DNA gyrase/topoisomerase IV, subunit A, C-terminal"/>
    <property type="match status" value="1"/>
</dbReference>
<dbReference type="Pfam" id="PF00521">
    <property type="entry name" value="DNA_topoisoIV"/>
    <property type="match status" value="1"/>
</dbReference>
<evidence type="ECO:0000256" key="1">
    <source>
        <dbReference type="ARBA" id="ARBA00023029"/>
    </source>
</evidence>
<protein>
    <submittedName>
        <fullName evidence="7">DNA gyrase subunit A</fullName>
        <ecNumber evidence="7">5.6.2.2</ecNumber>
    </submittedName>
</protein>
<feature type="domain" description="Topo IIA-type catalytic" evidence="6">
    <location>
        <begin position="46"/>
        <end position="511"/>
    </location>
</feature>
<evidence type="ECO:0000256" key="4">
    <source>
        <dbReference type="PROSITE-ProRule" id="PRU01384"/>
    </source>
</evidence>
<dbReference type="InterPro" id="IPR013757">
    <property type="entry name" value="Topo_IIA_A_a_sf"/>
</dbReference>
<keyword evidence="1 4" id="KW-0799">Topoisomerase</keyword>
<reference evidence="7 8" key="1">
    <citation type="submission" date="2022-01" db="EMBL/GenBank/DDBJ databases">
        <authorList>
            <person name="Stokar-Avihail A."/>
        </authorList>
    </citation>
    <scope>NUCLEOTIDE SEQUENCE [LARGE SCALE GENOMIC DNA]</scope>
</reference>
<dbReference type="GO" id="GO:0009330">
    <property type="term" value="C:DNA topoisomerase type II (double strand cut, ATP-hydrolyzing) complex"/>
    <property type="evidence" value="ECO:0007669"/>
    <property type="project" value="TreeGrafter"/>
</dbReference>
<dbReference type="PANTHER" id="PTHR43493:SF9">
    <property type="entry name" value="DNA TOPOISOMERASE 4 SUBUNIT A"/>
    <property type="match status" value="1"/>
</dbReference>
<dbReference type="SMART" id="SM00434">
    <property type="entry name" value="TOP4c"/>
    <property type="match status" value="1"/>
</dbReference>
<dbReference type="GO" id="GO:0003918">
    <property type="term" value="F:DNA topoisomerase type II (double strand cut, ATP-hydrolyzing) activity"/>
    <property type="evidence" value="ECO:0007669"/>
    <property type="project" value="UniProtKB-EC"/>
</dbReference>
<dbReference type="PROSITE" id="PS52040">
    <property type="entry name" value="TOPO_IIA"/>
    <property type="match status" value="1"/>
</dbReference>
<dbReference type="InterPro" id="IPR013760">
    <property type="entry name" value="Topo_IIA-like_dom_sf"/>
</dbReference>
<dbReference type="InterPro" id="IPR035516">
    <property type="entry name" value="Gyrase/topoIV_suA_C"/>
</dbReference>
<evidence type="ECO:0000256" key="5">
    <source>
        <dbReference type="SAM" id="Coils"/>
    </source>
</evidence>
<evidence type="ECO:0000259" key="6">
    <source>
        <dbReference type="PROSITE" id="PS52040"/>
    </source>
</evidence>
<proteinExistence type="predicted"/>
<dbReference type="GO" id="GO:0003677">
    <property type="term" value="F:DNA binding"/>
    <property type="evidence" value="ECO:0007669"/>
    <property type="project" value="UniProtKB-UniRule"/>
</dbReference>
<feature type="coiled-coil region" evidence="5">
    <location>
        <begin position="442"/>
        <end position="469"/>
    </location>
</feature>
<feature type="active site" description="O-(5'-phospho-DNA)-tyrosine intermediate" evidence="4">
    <location>
        <position position="135"/>
    </location>
</feature>
<dbReference type="SUPFAM" id="SSF101904">
    <property type="entry name" value="GyrA/ParC C-terminal domain-like"/>
    <property type="match status" value="1"/>
</dbReference>
<dbReference type="Gene3D" id="3.30.1360.40">
    <property type="match status" value="1"/>
</dbReference>
<dbReference type="EC" id="5.6.2.2" evidence="7"/>
<dbReference type="GO" id="GO:0005524">
    <property type="term" value="F:ATP binding"/>
    <property type="evidence" value="ECO:0007669"/>
    <property type="project" value="InterPro"/>
</dbReference>
<organism evidence="7 8">
    <name type="scientific">Bacillus phage FADO</name>
    <dbReference type="NCBI Taxonomy" id="2917160"/>
    <lineage>
        <taxon>Viruses</taxon>
        <taxon>Duplodnaviria</taxon>
        <taxon>Heunggongvirae</taxon>
        <taxon>Uroviricota</taxon>
        <taxon>Caudoviricetes</taxon>
        <taxon>Heleneionescovirinae</taxon>
        <taxon>Zhangjivirus</taxon>
        <taxon>Zhangjivirus fado</taxon>
    </lineage>
</organism>
<dbReference type="EMBL" id="OM236516">
    <property type="protein sequence ID" value="UNY48932.1"/>
    <property type="molecule type" value="Genomic_DNA"/>
</dbReference>
<dbReference type="InterPro" id="IPR013758">
    <property type="entry name" value="Topo_IIA_A/C_ab"/>
</dbReference>
<keyword evidence="8" id="KW-1185">Reference proteome</keyword>
<comment type="catalytic activity">
    <reaction evidence="4">
        <text>ATP-dependent breakage, passage and rejoining of double-stranded DNA.</text>
        <dbReference type="EC" id="5.6.2.2"/>
    </reaction>
</comment>
<dbReference type="InterPro" id="IPR002205">
    <property type="entry name" value="Topo_IIA_dom_A"/>
</dbReference>
<evidence type="ECO:0000256" key="3">
    <source>
        <dbReference type="ARBA" id="ARBA00023235"/>
    </source>
</evidence>
<dbReference type="InterPro" id="IPR050220">
    <property type="entry name" value="Type_II_DNA_Topoisomerases"/>
</dbReference>
<evidence type="ECO:0000313" key="7">
    <source>
        <dbReference type="EMBL" id="UNY48932.1"/>
    </source>
</evidence>
<dbReference type="Proteomes" id="UP000831021">
    <property type="component" value="Segment"/>
</dbReference>